<evidence type="ECO:0008006" key="4">
    <source>
        <dbReference type="Google" id="ProtNLM"/>
    </source>
</evidence>
<dbReference type="RefSeq" id="WP_090245607.1">
    <property type="nucleotide sequence ID" value="NZ_FPAS01000001.1"/>
</dbReference>
<keyword evidence="1" id="KW-0472">Membrane</keyword>
<dbReference type="Proteomes" id="UP000236454">
    <property type="component" value="Unassembled WGS sequence"/>
</dbReference>
<dbReference type="OrthoDB" id="9885731at2"/>
<feature type="transmembrane region" description="Helical" evidence="1">
    <location>
        <begin position="7"/>
        <end position="25"/>
    </location>
</feature>
<dbReference type="EMBL" id="FPAS01000001">
    <property type="protein sequence ID" value="SFT39655.1"/>
    <property type="molecule type" value="Genomic_DNA"/>
</dbReference>
<evidence type="ECO:0000256" key="1">
    <source>
        <dbReference type="SAM" id="Phobius"/>
    </source>
</evidence>
<organism evidence="2 3">
    <name type="scientific">Lishizhenia tianjinensis</name>
    <dbReference type="NCBI Taxonomy" id="477690"/>
    <lineage>
        <taxon>Bacteria</taxon>
        <taxon>Pseudomonadati</taxon>
        <taxon>Bacteroidota</taxon>
        <taxon>Flavobacteriia</taxon>
        <taxon>Flavobacteriales</taxon>
        <taxon>Crocinitomicaceae</taxon>
        <taxon>Lishizhenia</taxon>
    </lineage>
</organism>
<protein>
    <recommendedName>
        <fullName evidence="4">Transglutaminase-like superfamily protein</fullName>
    </recommendedName>
</protein>
<name>A0A1I6XMQ8_9FLAO</name>
<sequence length="181" mass="21335">MHRRKIKFLSYLGLMITLVLFNWYFSDYAYLRGIISDHQLENPDDIYEFIINETPSTREKNTGSCLYCSPQYLLEENLALSCDEGAILIAHLSYLLGYESRLVDLIGTDGIAHHTLVEVHVDNTWQRYDYLFERKNSPYTTDVNFEFSHPSYRAFPKWYNKLIYNFYGLKYLAVKLRGARG</sequence>
<reference evidence="2 3" key="1">
    <citation type="submission" date="2016-10" db="EMBL/GenBank/DDBJ databases">
        <authorList>
            <person name="de Groot N.N."/>
        </authorList>
    </citation>
    <scope>NUCLEOTIDE SEQUENCE [LARGE SCALE GENOMIC DNA]</scope>
    <source>
        <strain evidence="2 3">CGMCC 1.7005</strain>
    </source>
</reference>
<dbReference type="AlphaFoldDB" id="A0A1I6XMQ8"/>
<proteinExistence type="predicted"/>
<evidence type="ECO:0000313" key="3">
    <source>
        <dbReference type="Proteomes" id="UP000236454"/>
    </source>
</evidence>
<keyword evidence="1" id="KW-0812">Transmembrane</keyword>
<evidence type="ECO:0000313" key="2">
    <source>
        <dbReference type="EMBL" id="SFT39655.1"/>
    </source>
</evidence>
<gene>
    <name evidence="2" type="ORF">SAMN05216474_0326</name>
</gene>
<keyword evidence="1" id="KW-1133">Transmembrane helix</keyword>
<keyword evidence="3" id="KW-1185">Reference proteome</keyword>
<accession>A0A1I6XMQ8</accession>
<dbReference type="STRING" id="477690.SAMN05216474_0326"/>